<dbReference type="GO" id="GO:0022627">
    <property type="term" value="C:cytosolic small ribosomal subunit"/>
    <property type="evidence" value="ECO:0007669"/>
    <property type="project" value="TreeGrafter"/>
</dbReference>
<keyword evidence="5" id="KW-0812">Transmembrane</keyword>
<dbReference type="PANTHER" id="PTHR12538">
    <property type="entry name" value="40S RIBOSOMAL PROTEIN S26"/>
    <property type="match status" value="1"/>
</dbReference>
<evidence type="ECO:0000313" key="7">
    <source>
        <dbReference type="Proteomes" id="UP000015106"/>
    </source>
</evidence>
<sequence length="149" mass="16112">MTFKRRNGGRNKHGRGHVRFIRYDNCGKCVPKDKAIKRYKVQNIVAPEGISYFTEASVLDGYHLPKIYLKERWCMAAPSIRRSSVSAPVRTARTAHLRKTSAAGGQDLRAKLLVLVVSAAVLVVSAGVLVASAVVSAPMVLAVASAPVL</sequence>
<dbReference type="GO" id="GO:0003735">
    <property type="term" value="F:structural constituent of ribosome"/>
    <property type="evidence" value="ECO:0007669"/>
    <property type="project" value="InterPro"/>
</dbReference>
<protein>
    <recommendedName>
        <fullName evidence="4">40S ribosomal protein S26</fullName>
    </recommendedName>
</protein>
<keyword evidence="2 4" id="KW-0689">Ribosomal protein</keyword>
<dbReference type="Proteomes" id="UP000015106">
    <property type="component" value="Chromosome 3"/>
</dbReference>
<evidence type="ECO:0000313" key="6">
    <source>
        <dbReference type="EnsemblPlants" id="TuG1812G0300003851.01.T01"/>
    </source>
</evidence>
<name>A0A8R7PWA8_TRIUA</name>
<keyword evidence="7" id="KW-1185">Reference proteome</keyword>
<dbReference type="InterPro" id="IPR038551">
    <property type="entry name" value="Ribosomal_eS26_sf"/>
</dbReference>
<dbReference type="GO" id="GO:0006412">
    <property type="term" value="P:translation"/>
    <property type="evidence" value="ECO:0007669"/>
    <property type="project" value="InterPro"/>
</dbReference>
<dbReference type="Gene3D" id="3.30.1740.20">
    <property type="entry name" value="Ribosomal protein S26e"/>
    <property type="match status" value="1"/>
</dbReference>
<dbReference type="PANTHER" id="PTHR12538:SF1">
    <property type="entry name" value="SMALL RIBOSOMAL SUBUNIT PROTEIN ES26"/>
    <property type="match status" value="1"/>
</dbReference>
<dbReference type="Pfam" id="PF01283">
    <property type="entry name" value="Ribosomal_S26e"/>
    <property type="match status" value="1"/>
</dbReference>
<keyword evidence="5" id="KW-0472">Membrane</keyword>
<keyword evidence="5" id="KW-1133">Transmembrane helix</keyword>
<feature type="transmembrane region" description="Helical" evidence="5">
    <location>
        <begin position="112"/>
        <end position="144"/>
    </location>
</feature>
<accession>A0A8R7PWA8</accession>
<evidence type="ECO:0000256" key="2">
    <source>
        <dbReference type="ARBA" id="ARBA00022980"/>
    </source>
</evidence>
<evidence type="ECO:0000256" key="4">
    <source>
        <dbReference type="RuleBase" id="RU363128"/>
    </source>
</evidence>
<evidence type="ECO:0000256" key="5">
    <source>
        <dbReference type="SAM" id="Phobius"/>
    </source>
</evidence>
<keyword evidence="3 4" id="KW-0687">Ribonucleoprotein</keyword>
<dbReference type="GO" id="GO:0003729">
    <property type="term" value="F:mRNA binding"/>
    <property type="evidence" value="ECO:0007669"/>
    <property type="project" value="TreeGrafter"/>
</dbReference>
<reference evidence="7" key="1">
    <citation type="journal article" date="2013" name="Nature">
        <title>Draft genome of the wheat A-genome progenitor Triticum urartu.</title>
        <authorList>
            <person name="Ling H.Q."/>
            <person name="Zhao S."/>
            <person name="Liu D."/>
            <person name="Wang J."/>
            <person name="Sun H."/>
            <person name="Zhang C."/>
            <person name="Fan H."/>
            <person name="Li D."/>
            <person name="Dong L."/>
            <person name="Tao Y."/>
            <person name="Gao C."/>
            <person name="Wu H."/>
            <person name="Li Y."/>
            <person name="Cui Y."/>
            <person name="Guo X."/>
            <person name="Zheng S."/>
            <person name="Wang B."/>
            <person name="Yu K."/>
            <person name="Liang Q."/>
            <person name="Yang W."/>
            <person name="Lou X."/>
            <person name="Chen J."/>
            <person name="Feng M."/>
            <person name="Jian J."/>
            <person name="Zhang X."/>
            <person name="Luo G."/>
            <person name="Jiang Y."/>
            <person name="Liu J."/>
            <person name="Wang Z."/>
            <person name="Sha Y."/>
            <person name="Zhang B."/>
            <person name="Wu H."/>
            <person name="Tang D."/>
            <person name="Shen Q."/>
            <person name="Xue P."/>
            <person name="Zou S."/>
            <person name="Wang X."/>
            <person name="Liu X."/>
            <person name="Wang F."/>
            <person name="Yang Y."/>
            <person name="An X."/>
            <person name="Dong Z."/>
            <person name="Zhang K."/>
            <person name="Zhang X."/>
            <person name="Luo M.C."/>
            <person name="Dvorak J."/>
            <person name="Tong Y."/>
            <person name="Wang J."/>
            <person name="Yang H."/>
            <person name="Li Z."/>
            <person name="Wang D."/>
            <person name="Zhang A."/>
            <person name="Wang J."/>
        </authorList>
    </citation>
    <scope>NUCLEOTIDE SEQUENCE</scope>
    <source>
        <strain evidence="7">cv. G1812</strain>
    </source>
</reference>
<dbReference type="AlphaFoldDB" id="A0A8R7PWA8"/>
<reference evidence="6" key="3">
    <citation type="submission" date="2022-06" db="UniProtKB">
        <authorList>
            <consortium name="EnsemblPlants"/>
        </authorList>
    </citation>
    <scope>IDENTIFICATION</scope>
</reference>
<organism evidence="6 7">
    <name type="scientific">Triticum urartu</name>
    <name type="common">Red wild einkorn</name>
    <name type="synonym">Crithodium urartu</name>
    <dbReference type="NCBI Taxonomy" id="4572"/>
    <lineage>
        <taxon>Eukaryota</taxon>
        <taxon>Viridiplantae</taxon>
        <taxon>Streptophyta</taxon>
        <taxon>Embryophyta</taxon>
        <taxon>Tracheophyta</taxon>
        <taxon>Spermatophyta</taxon>
        <taxon>Magnoliopsida</taxon>
        <taxon>Liliopsida</taxon>
        <taxon>Poales</taxon>
        <taxon>Poaceae</taxon>
        <taxon>BOP clade</taxon>
        <taxon>Pooideae</taxon>
        <taxon>Triticodae</taxon>
        <taxon>Triticeae</taxon>
        <taxon>Triticinae</taxon>
        <taxon>Triticum</taxon>
    </lineage>
</organism>
<comment type="similarity">
    <text evidence="1 4">Belongs to the eukaryotic ribosomal protein eS26 family.</text>
</comment>
<dbReference type="EnsemblPlants" id="TuG1812G0300003851.01.T01">
    <property type="protein sequence ID" value="TuG1812G0300003851.01.T01"/>
    <property type="gene ID" value="TuG1812G0300003851.01"/>
</dbReference>
<proteinExistence type="inferred from homology"/>
<evidence type="ECO:0000256" key="1">
    <source>
        <dbReference type="ARBA" id="ARBA00008596"/>
    </source>
</evidence>
<reference evidence="6" key="2">
    <citation type="submission" date="2018-03" db="EMBL/GenBank/DDBJ databases">
        <title>The Triticum urartu genome reveals the dynamic nature of wheat genome evolution.</title>
        <authorList>
            <person name="Ling H."/>
            <person name="Ma B."/>
            <person name="Shi X."/>
            <person name="Liu H."/>
            <person name="Dong L."/>
            <person name="Sun H."/>
            <person name="Cao Y."/>
            <person name="Gao Q."/>
            <person name="Zheng S."/>
            <person name="Li Y."/>
            <person name="Yu Y."/>
            <person name="Du H."/>
            <person name="Qi M."/>
            <person name="Li Y."/>
            <person name="Yu H."/>
            <person name="Cui Y."/>
            <person name="Wang N."/>
            <person name="Chen C."/>
            <person name="Wu H."/>
            <person name="Zhao Y."/>
            <person name="Zhang J."/>
            <person name="Li Y."/>
            <person name="Zhou W."/>
            <person name="Zhang B."/>
            <person name="Hu W."/>
            <person name="Eijk M."/>
            <person name="Tang J."/>
            <person name="Witsenboer H."/>
            <person name="Zhao S."/>
            <person name="Li Z."/>
            <person name="Zhang A."/>
            <person name="Wang D."/>
            <person name="Liang C."/>
        </authorList>
    </citation>
    <scope>NUCLEOTIDE SEQUENCE [LARGE SCALE GENOMIC DNA]</scope>
    <source>
        <strain evidence="6">cv. G1812</strain>
    </source>
</reference>
<dbReference type="Gramene" id="TuG1812G0300003851.01.T01">
    <property type="protein sequence ID" value="TuG1812G0300003851.01.T01"/>
    <property type="gene ID" value="TuG1812G0300003851.01"/>
</dbReference>
<dbReference type="InterPro" id="IPR000892">
    <property type="entry name" value="Ribosomal_eS26"/>
</dbReference>
<evidence type="ECO:0000256" key="3">
    <source>
        <dbReference type="ARBA" id="ARBA00023274"/>
    </source>
</evidence>